<dbReference type="STRING" id="880070.Cycma_3685"/>
<dbReference type="AlphaFoldDB" id="G0J1K3"/>
<name>G0J1K3_CYCMS</name>
<dbReference type="HOGENOM" id="CLU_2823944_0_0_10"/>
<proteinExistence type="predicted"/>
<gene>
    <name evidence="1" type="ordered locus">Cycma_3685</name>
</gene>
<dbReference type="EMBL" id="CP002955">
    <property type="protein sequence ID" value="AEL27398.1"/>
    <property type="molecule type" value="Genomic_DNA"/>
</dbReference>
<sequence>MTKNQIISKNYMANRQNVMDKMAEFELKITINFWHKVWCERIRMYKLKIISFEKLTFSNSFRKVIH</sequence>
<reference evidence="2" key="1">
    <citation type="submission" date="2011-07" db="EMBL/GenBank/DDBJ databases">
        <title>The complete genome of Cyclobacterium marinum DSM 745.</title>
        <authorList>
            <person name="Lucas S."/>
            <person name="Han J."/>
            <person name="Lapidus A."/>
            <person name="Bruce D."/>
            <person name="Goodwin L."/>
            <person name="Pitluck S."/>
            <person name="Peters L."/>
            <person name="Kyrpides N."/>
            <person name="Mavromatis K."/>
            <person name="Ivanova N."/>
            <person name="Ovchinnikova G."/>
            <person name="Chertkov O."/>
            <person name="Detter J.C."/>
            <person name="Tapia R."/>
            <person name="Han C."/>
            <person name="Land M."/>
            <person name="Hauser L."/>
            <person name="Markowitz V."/>
            <person name="Cheng J.-F."/>
            <person name="Hugenholtz P."/>
            <person name="Woyke T."/>
            <person name="Wu D."/>
            <person name="Tindall B."/>
            <person name="Schuetze A."/>
            <person name="Brambilla E."/>
            <person name="Klenk H.-P."/>
            <person name="Eisen J.A."/>
        </authorList>
    </citation>
    <scope>NUCLEOTIDE SEQUENCE [LARGE SCALE GENOMIC DNA]</scope>
    <source>
        <strain evidence="2">ATCC 25205 / DSM 745 / LMG 13164 / NCIMB 1802</strain>
    </source>
</reference>
<dbReference type="Proteomes" id="UP000001635">
    <property type="component" value="Chromosome"/>
</dbReference>
<protein>
    <submittedName>
        <fullName evidence="1">Uncharacterized protein</fullName>
    </submittedName>
</protein>
<accession>G0J1K3</accession>
<organism evidence="1 2">
    <name type="scientific">Cyclobacterium marinum (strain ATCC 25205 / DSM 745 / LMG 13164 / NCIMB 1802)</name>
    <name type="common">Flectobacillus marinus</name>
    <dbReference type="NCBI Taxonomy" id="880070"/>
    <lineage>
        <taxon>Bacteria</taxon>
        <taxon>Pseudomonadati</taxon>
        <taxon>Bacteroidota</taxon>
        <taxon>Cytophagia</taxon>
        <taxon>Cytophagales</taxon>
        <taxon>Cyclobacteriaceae</taxon>
        <taxon>Cyclobacterium</taxon>
    </lineage>
</organism>
<evidence type="ECO:0000313" key="2">
    <source>
        <dbReference type="Proteomes" id="UP000001635"/>
    </source>
</evidence>
<keyword evidence="2" id="KW-1185">Reference proteome</keyword>
<dbReference type="KEGG" id="cmr:Cycma_3685"/>
<evidence type="ECO:0000313" key="1">
    <source>
        <dbReference type="EMBL" id="AEL27398.1"/>
    </source>
</evidence>